<sequence>MSSLGDEWEVIQKKRQKNCITLDINITVLQYTAQMLQLVLKQTDQERKPPPSTTTDWISSRMNIKNWAVAQGIIFILTLNVGSSFCSEVRITDWRGTLKSLAGSLDSSQRVFGEYKKGTEGSFKAKEKKQQ</sequence>
<gene>
    <name evidence="1" type="ORF">MG293_003237</name>
</gene>
<organism evidence="1 2">
    <name type="scientific">Ovis ammon polii</name>
    <dbReference type="NCBI Taxonomy" id="230172"/>
    <lineage>
        <taxon>Eukaryota</taxon>
        <taxon>Metazoa</taxon>
        <taxon>Chordata</taxon>
        <taxon>Craniata</taxon>
        <taxon>Vertebrata</taxon>
        <taxon>Euteleostomi</taxon>
        <taxon>Mammalia</taxon>
        <taxon>Eutheria</taxon>
        <taxon>Laurasiatheria</taxon>
        <taxon>Artiodactyla</taxon>
        <taxon>Ruminantia</taxon>
        <taxon>Pecora</taxon>
        <taxon>Bovidae</taxon>
        <taxon>Caprinae</taxon>
        <taxon>Ovis</taxon>
    </lineage>
</organism>
<evidence type="ECO:0000313" key="1">
    <source>
        <dbReference type="EMBL" id="KAI4546682.1"/>
    </source>
</evidence>
<protein>
    <submittedName>
        <fullName evidence="1">Uncharacterized protein</fullName>
    </submittedName>
</protein>
<accession>A0AAD4UL80</accession>
<evidence type="ECO:0000313" key="2">
    <source>
        <dbReference type="Proteomes" id="UP001214576"/>
    </source>
</evidence>
<dbReference type="EMBL" id="JAKZEL010000002">
    <property type="protein sequence ID" value="KAI4546682.1"/>
    <property type="molecule type" value="Genomic_DNA"/>
</dbReference>
<reference evidence="1" key="1">
    <citation type="submission" date="2022-03" db="EMBL/GenBank/DDBJ databases">
        <title>Genomic analyses of argali, domestic sheep and their hybrids provide insights into chromosomal evolution, heterosis and genetic basis of agronomic traits.</title>
        <authorList>
            <person name="Li M."/>
        </authorList>
    </citation>
    <scope>NUCLEOTIDE SEQUENCE</scope>
    <source>
        <strain evidence="1">CAU-MHL-2022a</strain>
        <tissue evidence="1">Skin</tissue>
    </source>
</reference>
<dbReference type="AlphaFoldDB" id="A0AAD4UL80"/>
<proteinExistence type="predicted"/>
<comment type="caution">
    <text evidence="1">The sequence shown here is derived from an EMBL/GenBank/DDBJ whole genome shotgun (WGS) entry which is preliminary data.</text>
</comment>
<dbReference type="Proteomes" id="UP001214576">
    <property type="component" value="Unassembled WGS sequence"/>
</dbReference>
<name>A0AAD4UL80_OVIAM</name>
<keyword evidence="2" id="KW-1185">Reference proteome</keyword>